<dbReference type="AlphaFoldDB" id="A0A0F3IKI3"/>
<evidence type="ECO:0008006" key="4">
    <source>
        <dbReference type="Google" id="ProtNLM"/>
    </source>
</evidence>
<proteinExistence type="predicted"/>
<dbReference type="OrthoDB" id="5562884at2"/>
<organism evidence="2 3">
    <name type="scientific">Methylocucumis oryzae</name>
    <dbReference type="NCBI Taxonomy" id="1632867"/>
    <lineage>
        <taxon>Bacteria</taxon>
        <taxon>Pseudomonadati</taxon>
        <taxon>Pseudomonadota</taxon>
        <taxon>Gammaproteobacteria</taxon>
        <taxon>Methylococcales</taxon>
        <taxon>Methylococcaceae</taxon>
        <taxon>Methylocucumis</taxon>
    </lineage>
</organism>
<protein>
    <recommendedName>
        <fullName evidence="4">Transporter</fullName>
    </recommendedName>
</protein>
<evidence type="ECO:0000256" key="1">
    <source>
        <dbReference type="SAM" id="SignalP"/>
    </source>
</evidence>
<evidence type="ECO:0000313" key="2">
    <source>
        <dbReference type="EMBL" id="KJV07250.1"/>
    </source>
</evidence>
<name>A0A0F3IKI3_9GAMM</name>
<sequence>MSKQSILTALTLLTVAQTAQADSNPWLPEPGAINGSVSYVYQTTDRFFLGNKLSELPEELSQHTVNFYGEYGLSDSIALDASLGYSSSEFIATPSDGPAPFGASLDGLTDTHLGIRWRALDEFIAAPVTVTFRAGGIVRGDYQVGALNAIGDGASGGEFSALIGRLFENGLSVSSELGYRTFEGQVPDQFFANIRGSYAINAKASIGINYQIQESLSGIDIGAPGFTFARFPGLNEDYQLLGGNLSYQLTPATSVTVVYAGIVDGRNTSYHDLAGINLGFSF</sequence>
<gene>
    <name evidence="2" type="ORF">VZ94_06025</name>
</gene>
<comment type="caution">
    <text evidence="2">The sequence shown here is derived from an EMBL/GenBank/DDBJ whole genome shotgun (WGS) entry which is preliminary data.</text>
</comment>
<evidence type="ECO:0000313" key="3">
    <source>
        <dbReference type="Proteomes" id="UP000033684"/>
    </source>
</evidence>
<reference evidence="2 3" key="2">
    <citation type="journal article" date="2016" name="Microb. Ecol.">
        <title>Genome Characteristics of a Novel Type I Methanotroph (Sn10-6) Isolated from a Flooded Indian Rice Field.</title>
        <authorList>
            <person name="Rahalkar M.C."/>
            <person name="Pandit P.S."/>
            <person name="Dhakephalkar P.K."/>
            <person name="Pore S."/>
            <person name="Arora P."/>
            <person name="Kapse N."/>
        </authorList>
    </citation>
    <scope>NUCLEOTIDE SEQUENCE [LARGE SCALE GENOMIC DNA]</scope>
    <source>
        <strain evidence="2 3">Sn10-6</strain>
    </source>
</reference>
<dbReference type="Proteomes" id="UP000033684">
    <property type="component" value="Unassembled WGS sequence"/>
</dbReference>
<reference evidence="3" key="1">
    <citation type="submission" date="2015-03" db="EMBL/GenBank/DDBJ databases">
        <title>Draft genome sequence of a novel methanotroph (Sn10-6) isolated from flooded ricefield rhizosphere in India.</title>
        <authorList>
            <person name="Pandit P.S."/>
            <person name="Pore S.D."/>
            <person name="Arora P."/>
            <person name="Kapse N.G."/>
            <person name="Dhakephalkar P.K."/>
            <person name="Rahalkar M.C."/>
        </authorList>
    </citation>
    <scope>NUCLEOTIDE SEQUENCE [LARGE SCALE GENOMIC DNA]</scope>
    <source>
        <strain evidence="3">Sn10-6</strain>
    </source>
</reference>
<keyword evidence="1" id="KW-0732">Signal</keyword>
<keyword evidence="3" id="KW-1185">Reference proteome</keyword>
<feature type="signal peptide" evidence="1">
    <location>
        <begin position="1"/>
        <end position="21"/>
    </location>
</feature>
<feature type="chain" id="PRO_5002462408" description="Transporter" evidence="1">
    <location>
        <begin position="22"/>
        <end position="282"/>
    </location>
</feature>
<dbReference type="PATRIC" id="fig|1632867.3.peg.4601"/>
<accession>A0A0F3IKI3</accession>
<dbReference type="RefSeq" id="WP_045778549.1">
    <property type="nucleotide sequence ID" value="NZ_LAJX01000050.1"/>
</dbReference>
<dbReference type="EMBL" id="LAJX01000050">
    <property type="protein sequence ID" value="KJV07250.1"/>
    <property type="molecule type" value="Genomic_DNA"/>
</dbReference>